<evidence type="ECO:0000256" key="1">
    <source>
        <dbReference type="SAM" id="Phobius"/>
    </source>
</evidence>
<dbReference type="Proteomes" id="UP000245992">
    <property type="component" value="Unassembled WGS sequence"/>
</dbReference>
<accession>A0A2T7SP59</accession>
<protein>
    <submittedName>
        <fullName evidence="2">Uncharacterized protein</fullName>
    </submittedName>
</protein>
<dbReference type="STRING" id="1440053.GCA_000718095_03391"/>
<evidence type="ECO:0000313" key="2">
    <source>
        <dbReference type="EMBL" id="PVE04688.1"/>
    </source>
</evidence>
<comment type="caution">
    <text evidence="2">The sequence shown here is derived from an EMBL/GenBank/DDBJ whole genome shotgun (WGS) entry which is preliminary data.</text>
</comment>
<name>A0A2T7SP59_9ACTN</name>
<gene>
    <name evidence="2" type="ORF">Y717_10860</name>
</gene>
<keyword evidence="3" id="KW-1185">Reference proteome</keyword>
<feature type="transmembrane region" description="Helical" evidence="1">
    <location>
        <begin position="12"/>
        <end position="31"/>
    </location>
</feature>
<organism evidence="2 3">
    <name type="scientific">Streptomyces scopuliridis RB72</name>
    <dbReference type="NCBI Taxonomy" id="1440053"/>
    <lineage>
        <taxon>Bacteria</taxon>
        <taxon>Bacillati</taxon>
        <taxon>Actinomycetota</taxon>
        <taxon>Actinomycetes</taxon>
        <taxon>Kitasatosporales</taxon>
        <taxon>Streptomycetaceae</taxon>
        <taxon>Streptomyces</taxon>
    </lineage>
</organism>
<evidence type="ECO:0000313" key="3">
    <source>
        <dbReference type="Proteomes" id="UP000245992"/>
    </source>
</evidence>
<sequence>MAAPVNSRALGLVYPLLLLGAVLVLVVLLAAEGRRDRRARARRAEQLARPPAVSFAALLDELAIHREAVRHACCAGWWTPGHLYRHHPDCTKEQHHA</sequence>
<keyword evidence="1" id="KW-0812">Transmembrane</keyword>
<reference evidence="2 3" key="1">
    <citation type="submission" date="2013-12" db="EMBL/GenBank/DDBJ databases">
        <title>Annotated genome of Streptomyces scopuliridis.</title>
        <authorList>
            <person name="Olson J.B."/>
        </authorList>
    </citation>
    <scope>NUCLEOTIDE SEQUENCE [LARGE SCALE GENOMIC DNA]</scope>
    <source>
        <strain evidence="2 3">RB72</strain>
    </source>
</reference>
<keyword evidence="1" id="KW-0472">Membrane</keyword>
<proteinExistence type="predicted"/>
<dbReference type="EMBL" id="AZSP01000384">
    <property type="protein sequence ID" value="PVE04688.1"/>
    <property type="molecule type" value="Genomic_DNA"/>
</dbReference>
<dbReference type="AlphaFoldDB" id="A0A2T7SP59"/>
<keyword evidence="1" id="KW-1133">Transmembrane helix</keyword>